<evidence type="ECO:0000313" key="10">
    <source>
        <dbReference type="Proteomes" id="UP000193801"/>
    </source>
</evidence>
<dbReference type="PROSITE" id="PS51257">
    <property type="entry name" value="PROKAR_LIPOPROTEIN"/>
    <property type="match status" value="1"/>
</dbReference>
<keyword evidence="5" id="KW-0449">Lipoprotein</keyword>
<dbReference type="InterPro" id="IPR008691">
    <property type="entry name" value="LpqH"/>
</dbReference>
<evidence type="ECO:0000256" key="1">
    <source>
        <dbReference type="ARBA" id="ARBA00022475"/>
    </source>
</evidence>
<evidence type="ECO:0000256" key="4">
    <source>
        <dbReference type="ARBA" id="ARBA00023139"/>
    </source>
</evidence>
<evidence type="ECO:0000313" key="8">
    <source>
        <dbReference type="EMBL" id="ORW36742.1"/>
    </source>
</evidence>
<accession>A0A1X2A3L5</accession>
<evidence type="ECO:0000313" key="7">
    <source>
        <dbReference type="EMBL" id="ORW26989.1"/>
    </source>
</evidence>
<evidence type="ECO:0000256" key="5">
    <source>
        <dbReference type="ARBA" id="ARBA00023288"/>
    </source>
</evidence>
<reference evidence="8" key="3">
    <citation type="submission" date="2016-01" db="EMBL/GenBank/DDBJ databases">
        <authorList>
            <person name="Oliw E.H."/>
        </authorList>
    </citation>
    <scope>NUCLEOTIDE SEQUENCE</scope>
    <source>
        <strain evidence="8">IEC33</strain>
    </source>
</reference>
<dbReference type="Proteomes" id="UP000193285">
    <property type="component" value="Unassembled WGS sequence"/>
</dbReference>
<dbReference type="EMBL" id="LQPN01000080">
    <property type="protein sequence ID" value="ORW36742.1"/>
    <property type="molecule type" value="Genomic_DNA"/>
</dbReference>
<reference evidence="9 10" key="1">
    <citation type="journal article" date="2015" name="Emerg. Microbes Infect.">
        <title>Characterization of 17 strains belonging to the Mycobacterium simiae complex and description of Mycobacterium paraense sp. nov.</title>
        <authorList>
            <person name="Fusco da Costa A.R."/>
            <person name="Fedrizzi T."/>
            <person name="Lopes M.L."/>
            <person name="Pecorari M."/>
            <person name="Oliveira da Costa W.L."/>
            <person name="Giacobazzi E."/>
            <person name="da Costa Bahia J.R."/>
            <person name="De Sanctis V."/>
            <person name="Batista Lima K.V."/>
            <person name="Bertorelli R."/>
            <person name="Grottola A."/>
            <person name="Fabio A."/>
            <person name="Mariottini A."/>
            <person name="Ferretti P."/>
            <person name="Di Leva F."/>
            <person name="Fregni Serpini G."/>
            <person name="Tagliazucchi S."/>
            <person name="Rumpianesi F."/>
            <person name="Jousson O."/>
            <person name="Segata N."/>
            <person name="Tortoli E."/>
        </authorList>
    </citation>
    <scope>NUCLEOTIDE SEQUENCE [LARGE SCALE GENOMIC DNA]</scope>
    <source>
        <strain evidence="7 10">FI-07156</strain>
        <strain evidence="8 9">IEC33</strain>
    </source>
</reference>
<comment type="caution">
    <text evidence="8">The sequence shown here is derived from an EMBL/GenBank/DDBJ whole genome shotgun (WGS) entry which is preliminary data.</text>
</comment>
<sequence length="140" mass="14331">MPNRIVAAAAAVLAVAGLGACSPKPQSPISSTASVTVNGNDANIHVVKCSQLEWYRTIDIGGDFAGAKVVIDQRAEPLSAESVRIQNLGGFTGMYSAHDGGNADMSLSGDKFTITGTANGYKTDNPGEPASATFKIIATC</sequence>
<evidence type="ECO:0000256" key="6">
    <source>
        <dbReference type="SAM" id="SignalP"/>
    </source>
</evidence>
<feature type="signal peptide" evidence="6">
    <location>
        <begin position="1"/>
        <end position="20"/>
    </location>
</feature>
<dbReference type="Pfam" id="PF05481">
    <property type="entry name" value="Myco_19_kDa"/>
    <property type="match status" value="1"/>
</dbReference>
<keyword evidence="10" id="KW-1185">Reference proteome</keyword>
<keyword evidence="1" id="KW-1003">Cell membrane</keyword>
<dbReference type="EMBL" id="LQPK01000044">
    <property type="protein sequence ID" value="ORW26989.1"/>
    <property type="molecule type" value="Genomic_DNA"/>
</dbReference>
<gene>
    <name evidence="8" type="ORF">AWB90_26830</name>
    <name evidence="7" type="ORF">AWB91_04470</name>
</gene>
<dbReference type="STRING" id="767916.AWB91_04470"/>
<dbReference type="GO" id="GO:0016020">
    <property type="term" value="C:membrane"/>
    <property type="evidence" value="ECO:0007669"/>
    <property type="project" value="InterPro"/>
</dbReference>
<feature type="chain" id="PRO_5039202334" description="Lipoprotein LpqH" evidence="6">
    <location>
        <begin position="21"/>
        <end position="140"/>
    </location>
</feature>
<proteinExistence type="predicted"/>
<evidence type="ECO:0008006" key="11">
    <source>
        <dbReference type="Google" id="ProtNLM"/>
    </source>
</evidence>
<dbReference type="RefSeq" id="WP_085093324.1">
    <property type="nucleotide sequence ID" value="NZ_JACKVQ010000003.1"/>
</dbReference>
<evidence type="ECO:0000256" key="3">
    <source>
        <dbReference type="ARBA" id="ARBA00023136"/>
    </source>
</evidence>
<keyword evidence="2 6" id="KW-0732">Signal</keyword>
<dbReference type="Proteomes" id="UP000193801">
    <property type="component" value="Unassembled WGS sequence"/>
</dbReference>
<dbReference type="OrthoDB" id="4625500at2"/>
<evidence type="ECO:0000256" key="2">
    <source>
        <dbReference type="ARBA" id="ARBA00022729"/>
    </source>
</evidence>
<protein>
    <recommendedName>
        <fullName evidence="11">Lipoprotein LpqH</fullName>
    </recommendedName>
</protein>
<dbReference type="AlphaFoldDB" id="A0A1X2A3L5"/>
<organism evidence="8 9">
    <name type="scientific">Mycobacterium paraense</name>
    <dbReference type="NCBI Taxonomy" id="767916"/>
    <lineage>
        <taxon>Bacteria</taxon>
        <taxon>Bacillati</taxon>
        <taxon>Actinomycetota</taxon>
        <taxon>Actinomycetes</taxon>
        <taxon>Mycobacteriales</taxon>
        <taxon>Mycobacteriaceae</taxon>
        <taxon>Mycobacterium</taxon>
        <taxon>Mycobacterium simiae complex</taxon>
    </lineage>
</organism>
<evidence type="ECO:0000313" key="9">
    <source>
        <dbReference type="Proteomes" id="UP000193285"/>
    </source>
</evidence>
<keyword evidence="4" id="KW-0564">Palmitate</keyword>
<reference evidence="7" key="2">
    <citation type="submission" date="2016-01" db="EMBL/GenBank/DDBJ databases">
        <authorList>
            <person name="Ana R.F.D.C."/>
            <person name="Tarcisio F."/>
            <person name="Maria L.L."/>
            <person name="Monica P."/>
            <person name="Wana L.O.D.C."/>
            <person name="Elisabetta G."/>
            <person name="Jeann R.D.C.B."/>
            <person name="Veronica D.S."/>
            <person name="Karla V.B.L."/>
            <person name="Roberto B."/>
            <person name="Antonella G."/>
            <person name="Anna F."/>
            <person name="Alessandro M."/>
            <person name="Pamela F."/>
            <person name="Francesca D.L."/>
            <person name="Giulia F.S."/>
            <person name="Sara T."/>
            <person name="Fabio R."/>
            <person name="Olivier J."/>
            <person name="Nicola S."/>
            <person name="Enrico T."/>
        </authorList>
    </citation>
    <scope>NUCLEOTIDE SEQUENCE</scope>
    <source>
        <strain evidence="7">FI-07156</strain>
    </source>
</reference>
<name>A0A1X2A3L5_9MYCO</name>
<keyword evidence="3" id="KW-0472">Membrane</keyword>